<sequence>MPKYKINDIIKINNTNFGIYTIVNINNDTHEYVIQSINPPPFNKLHNINFDDIDNHTSIADLPAGNIKSIIHNAAGL</sequence>
<dbReference type="AlphaFoldDB" id="A0A6C0BX58"/>
<name>A0A6C0BX58_9ZZZZ</name>
<reference evidence="1" key="1">
    <citation type="journal article" date="2020" name="Nature">
        <title>Giant virus diversity and host interactions through global metagenomics.</title>
        <authorList>
            <person name="Schulz F."/>
            <person name="Roux S."/>
            <person name="Paez-Espino D."/>
            <person name="Jungbluth S."/>
            <person name="Walsh D.A."/>
            <person name="Denef V.J."/>
            <person name="McMahon K.D."/>
            <person name="Konstantinidis K.T."/>
            <person name="Eloe-Fadrosh E.A."/>
            <person name="Kyrpides N.C."/>
            <person name="Woyke T."/>
        </authorList>
    </citation>
    <scope>NUCLEOTIDE SEQUENCE</scope>
    <source>
        <strain evidence="1">GVMAG-M-3300019093-7</strain>
    </source>
</reference>
<organism evidence="1">
    <name type="scientific">viral metagenome</name>
    <dbReference type="NCBI Taxonomy" id="1070528"/>
    <lineage>
        <taxon>unclassified sequences</taxon>
        <taxon>metagenomes</taxon>
        <taxon>organismal metagenomes</taxon>
    </lineage>
</organism>
<evidence type="ECO:0000313" key="1">
    <source>
        <dbReference type="EMBL" id="QHS95998.1"/>
    </source>
</evidence>
<dbReference type="EMBL" id="MN739261">
    <property type="protein sequence ID" value="QHS95998.1"/>
    <property type="molecule type" value="Genomic_DNA"/>
</dbReference>
<protein>
    <submittedName>
        <fullName evidence="1">Uncharacterized protein</fullName>
    </submittedName>
</protein>
<proteinExistence type="predicted"/>
<accession>A0A6C0BX58</accession>